<sequence>MGHSGIGIGGRGAVYSALSMRADDAASSIGGISPVRQRERHRALSPAFSSVTRCMTALDSSTYGGGGGFFFGGGRSGSSTAMRNDISAIDTTAGNASSQHHNASATRGDPLKSTEMCIKLLDTLLHPPPTYKNSFRLNLDGVDLSWMWHYAADRAPPQLLTLETLRDDAPVTTTRNTTIVNSPRSVMVMLRNGVSAFELVRRPTSSFESAEVDADEAHALSTHFEERRKAMLVTLRNDYRDVCSNVLLHEVVRGLQVGHKNHVAEEKARSSPLRKRSSQRAGSQTAASGTAASGAAAGGAAHYQATSGDDDEGESGFAAQRRLKMQRLADKSRQKMQKQLEALESLKKEIAEAEARQKENEKILGERDQDRKRVLEQRS</sequence>
<gene>
    <name evidence="2" type="ORF">BSAL_77965</name>
</gene>
<feature type="non-terminal residue" evidence="2">
    <location>
        <position position="379"/>
    </location>
</feature>
<name>A0A0S4IWY3_BODSA</name>
<organism evidence="2 3">
    <name type="scientific">Bodo saltans</name>
    <name type="common">Flagellated protozoan</name>
    <dbReference type="NCBI Taxonomy" id="75058"/>
    <lineage>
        <taxon>Eukaryota</taxon>
        <taxon>Discoba</taxon>
        <taxon>Euglenozoa</taxon>
        <taxon>Kinetoplastea</taxon>
        <taxon>Metakinetoplastina</taxon>
        <taxon>Eubodonida</taxon>
        <taxon>Bodonidae</taxon>
        <taxon>Bodo</taxon>
    </lineage>
</organism>
<proteinExistence type="predicted"/>
<dbReference type="EMBL" id="CYKH01000761">
    <property type="protein sequence ID" value="CUG34282.1"/>
    <property type="molecule type" value="Genomic_DNA"/>
</dbReference>
<keyword evidence="3" id="KW-1185">Reference proteome</keyword>
<evidence type="ECO:0000313" key="3">
    <source>
        <dbReference type="Proteomes" id="UP000051952"/>
    </source>
</evidence>
<dbReference type="AlphaFoldDB" id="A0A0S4IWY3"/>
<feature type="compositionally biased region" description="Low complexity" evidence="1">
    <location>
        <begin position="281"/>
        <end position="301"/>
    </location>
</feature>
<feature type="region of interest" description="Disordered" evidence="1">
    <location>
        <begin position="262"/>
        <end position="337"/>
    </location>
</feature>
<evidence type="ECO:0000256" key="1">
    <source>
        <dbReference type="SAM" id="MobiDB-lite"/>
    </source>
</evidence>
<protein>
    <submittedName>
        <fullName evidence="2">Uncharacterized protein</fullName>
    </submittedName>
</protein>
<reference evidence="3" key="1">
    <citation type="submission" date="2015-09" db="EMBL/GenBank/DDBJ databases">
        <authorList>
            <consortium name="Pathogen Informatics"/>
        </authorList>
    </citation>
    <scope>NUCLEOTIDE SEQUENCE [LARGE SCALE GENOMIC DNA]</scope>
    <source>
        <strain evidence="3">Lake Konstanz</strain>
    </source>
</reference>
<evidence type="ECO:0000313" key="2">
    <source>
        <dbReference type="EMBL" id="CUG34282.1"/>
    </source>
</evidence>
<feature type="region of interest" description="Disordered" evidence="1">
    <location>
        <begin position="355"/>
        <end position="379"/>
    </location>
</feature>
<dbReference type="VEuPathDB" id="TriTrypDB:BSAL_77965"/>
<dbReference type="Proteomes" id="UP000051952">
    <property type="component" value="Unassembled WGS sequence"/>
</dbReference>
<dbReference type="OrthoDB" id="267746at2759"/>
<accession>A0A0S4IWY3</accession>